<comment type="function">
    <text evidence="3">PPIases accelerate the folding of proteins. It catalyzes the cis-trans isomerization of proline imidic peptide bonds in oligopeptides.</text>
</comment>
<comment type="caution">
    <text evidence="5">The sequence shown here is derived from an EMBL/GenBank/DDBJ whole genome shotgun (WGS) entry which is preliminary data.</text>
</comment>
<dbReference type="Gene3D" id="2.40.100.10">
    <property type="entry name" value="Cyclophilin-like"/>
    <property type="match status" value="1"/>
</dbReference>
<protein>
    <recommendedName>
        <fullName evidence="3">Peptidyl-prolyl cis-trans isomerase</fullName>
        <shortName evidence="3">PPIase</shortName>
        <ecNumber evidence="3">5.2.1.8</ecNumber>
    </recommendedName>
</protein>
<keyword evidence="6" id="KW-1185">Reference proteome</keyword>
<proteinExistence type="inferred from homology"/>
<feature type="domain" description="PPIase cyclophilin-type" evidence="4">
    <location>
        <begin position="1"/>
        <end position="132"/>
    </location>
</feature>
<dbReference type="Pfam" id="PF00160">
    <property type="entry name" value="Pro_isomerase"/>
    <property type="match status" value="1"/>
</dbReference>
<comment type="similarity">
    <text evidence="3">Belongs to the cyclophilin-type PPIase family.</text>
</comment>
<dbReference type="GO" id="GO:0016018">
    <property type="term" value="F:cyclosporin A binding"/>
    <property type="evidence" value="ECO:0007669"/>
    <property type="project" value="TreeGrafter"/>
</dbReference>
<gene>
    <name evidence="5" type="ORF">P43SY_002511</name>
</gene>
<keyword evidence="1 3" id="KW-0697">Rotamase</keyword>
<evidence type="ECO:0000313" key="6">
    <source>
        <dbReference type="Proteomes" id="UP001209570"/>
    </source>
</evidence>
<organism evidence="5 6">
    <name type="scientific">Pythium insidiosum</name>
    <name type="common">Pythiosis disease agent</name>
    <dbReference type="NCBI Taxonomy" id="114742"/>
    <lineage>
        <taxon>Eukaryota</taxon>
        <taxon>Sar</taxon>
        <taxon>Stramenopiles</taxon>
        <taxon>Oomycota</taxon>
        <taxon>Peronosporomycetes</taxon>
        <taxon>Pythiales</taxon>
        <taxon>Pythiaceae</taxon>
        <taxon>Pythium</taxon>
    </lineage>
</organism>
<dbReference type="EMBL" id="JAKCXM010000001">
    <property type="protein sequence ID" value="KAJ0410179.1"/>
    <property type="molecule type" value="Genomic_DNA"/>
</dbReference>
<keyword evidence="2 3" id="KW-0413">Isomerase</keyword>
<dbReference type="InterPro" id="IPR024936">
    <property type="entry name" value="Cyclophilin-type_PPIase"/>
</dbReference>
<evidence type="ECO:0000256" key="3">
    <source>
        <dbReference type="RuleBase" id="RU363019"/>
    </source>
</evidence>
<dbReference type="PROSITE" id="PS00170">
    <property type="entry name" value="CSA_PPIASE_1"/>
    <property type="match status" value="1"/>
</dbReference>
<dbReference type="PROSITE" id="PS50072">
    <property type="entry name" value="CSA_PPIASE_2"/>
    <property type="match status" value="1"/>
</dbReference>
<dbReference type="GO" id="GO:0006457">
    <property type="term" value="P:protein folding"/>
    <property type="evidence" value="ECO:0007669"/>
    <property type="project" value="InterPro"/>
</dbReference>
<dbReference type="PANTHER" id="PTHR11071:SF561">
    <property type="entry name" value="PEPTIDYL-PROLYL CIS-TRANS ISOMERASE D-RELATED"/>
    <property type="match status" value="1"/>
</dbReference>
<evidence type="ECO:0000313" key="5">
    <source>
        <dbReference type="EMBL" id="KAJ0410179.1"/>
    </source>
</evidence>
<dbReference type="GO" id="GO:0003755">
    <property type="term" value="F:peptidyl-prolyl cis-trans isomerase activity"/>
    <property type="evidence" value="ECO:0007669"/>
    <property type="project" value="UniProtKB-UniRule"/>
</dbReference>
<dbReference type="PANTHER" id="PTHR11071">
    <property type="entry name" value="PEPTIDYL-PROLYL CIS-TRANS ISOMERASE"/>
    <property type="match status" value="1"/>
</dbReference>
<dbReference type="EC" id="5.2.1.8" evidence="3"/>
<accession>A0AAD5LTK2</accession>
<evidence type="ECO:0000256" key="2">
    <source>
        <dbReference type="ARBA" id="ARBA00023235"/>
    </source>
</evidence>
<dbReference type="InterPro" id="IPR002130">
    <property type="entry name" value="Cyclophilin-type_PPIase_dom"/>
</dbReference>
<dbReference type="PRINTS" id="PR00153">
    <property type="entry name" value="CSAPPISMRASE"/>
</dbReference>
<evidence type="ECO:0000256" key="1">
    <source>
        <dbReference type="ARBA" id="ARBA00023110"/>
    </source>
</evidence>
<dbReference type="InterPro" id="IPR029000">
    <property type="entry name" value="Cyclophilin-like_dom_sf"/>
</dbReference>
<comment type="catalytic activity">
    <reaction evidence="3">
        <text>[protein]-peptidylproline (omega=180) = [protein]-peptidylproline (omega=0)</text>
        <dbReference type="Rhea" id="RHEA:16237"/>
        <dbReference type="Rhea" id="RHEA-COMP:10747"/>
        <dbReference type="Rhea" id="RHEA-COMP:10748"/>
        <dbReference type="ChEBI" id="CHEBI:83833"/>
        <dbReference type="ChEBI" id="CHEBI:83834"/>
        <dbReference type="EC" id="5.2.1.8"/>
    </reaction>
</comment>
<dbReference type="AlphaFoldDB" id="A0AAD5LTK2"/>
<dbReference type="GO" id="GO:0005737">
    <property type="term" value="C:cytoplasm"/>
    <property type="evidence" value="ECO:0007669"/>
    <property type="project" value="TreeGrafter"/>
</dbReference>
<name>A0AAD5LTK2_PYTIN</name>
<evidence type="ECO:0000259" key="4">
    <source>
        <dbReference type="PROSITE" id="PS50072"/>
    </source>
</evidence>
<dbReference type="SUPFAM" id="SSF50891">
    <property type="entry name" value="Cyclophilin-like"/>
    <property type="match status" value="1"/>
</dbReference>
<dbReference type="Proteomes" id="UP001209570">
    <property type="component" value="Unassembled WGS sequence"/>
</dbReference>
<dbReference type="PIRSF" id="PIRSF001467">
    <property type="entry name" value="Peptidylpro_ismrse"/>
    <property type="match status" value="1"/>
</dbReference>
<dbReference type="InterPro" id="IPR020892">
    <property type="entry name" value="Cyclophilin-type_PPIase_CS"/>
</dbReference>
<sequence length="149" mass="15994">MLCTGERKGNAKVRALWYKQSPFHRIIPGFMMQGGDITHGNGAGGASVFTRSFEDESFLYKHQVGSVSMAHQHNSNKSQFFISFVPASWCDGKHVVFGQVLAEDLMHLSAFEAVGSPSGLPLVRVVVTDCGQLSGDGYMAPAAPSGKTS</sequence>
<reference evidence="5" key="1">
    <citation type="submission" date="2021-12" db="EMBL/GenBank/DDBJ databases">
        <title>Prjna785345.</title>
        <authorList>
            <person name="Rujirawat T."/>
            <person name="Krajaejun T."/>
        </authorList>
    </citation>
    <scope>NUCLEOTIDE SEQUENCE</scope>
    <source>
        <strain evidence="5">Pi057C3</strain>
    </source>
</reference>